<dbReference type="GO" id="GO:0005506">
    <property type="term" value="F:iron ion binding"/>
    <property type="evidence" value="ECO:0007669"/>
    <property type="project" value="UniProtKB-UniRule"/>
</dbReference>
<gene>
    <name evidence="8 10" type="primary">tsaD</name>
    <name evidence="10" type="ORF">H8696_08370</name>
</gene>
<comment type="catalytic activity">
    <reaction evidence="7 8">
        <text>L-threonylcarbamoyladenylate + adenosine(37) in tRNA = N(6)-L-threonylcarbamoyladenosine(37) in tRNA + AMP + H(+)</text>
        <dbReference type="Rhea" id="RHEA:37059"/>
        <dbReference type="Rhea" id="RHEA-COMP:10162"/>
        <dbReference type="Rhea" id="RHEA-COMP:10163"/>
        <dbReference type="ChEBI" id="CHEBI:15378"/>
        <dbReference type="ChEBI" id="CHEBI:73682"/>
        <dbReference type="ChEBI" id="CHEBI:74411"/>
        <dbReference type="ChEBI" id="CHEBI:74418"/>
        <dbReference type="ChEBI" id="CHEBI:456215"/>
        <dbReference type="EC" id="2.3.1.234"/>
    </reaction>
</comment>
<dbReference type="NCBIfam" id="TIGR03723">
    <property type="entry name" value="T6A_TsaD_YgjD"/>
    <property type="match status" value="1"/>
</dbReference>
<feature type="binding site" evidence="8">
    <location>
        <position position="189"/>
    </location>
    <ligand>
        <name>substrate</name>
    </ligand>
</feature>
<feature type="binding site" evidence="8">
    <location>
        <position position="124"/>
    </location>
    <ligand>
        <name>Fe cation</name>
        <dbReference type="ChEBI" id="CHEBI:24875"/>
    </ligand>
</feature>
<sequence length="346" mass="36325">MRHRVEKLENPLVLAIETSCDETSVAVVRGREVLANEIASQIPIHRLFGGVVPEIASRKHLEAVDGVVNAALETAGIGLGDLDGIAVTYGPGLVGALLTGVTAAKALAFALDTPLVGVHHIEGHIAANYVQDPELIPPFLCLVVSGGHTHLVKVLDYGVYELMGRTRDDAAGEAFDKVARVLGLPYPGGPSVEQAARAGNAKAFSFPRAFRGEDHLDFSFSGVKTAVINEVNRLHQKDNPLPVADLAASFQETVVDTLVRNTLRAVDRSRMKRVALAGGVAANGALRARMKAALSAKGVQLTVPAPILCTDNGAMIGCAGAYKLKAGNIAGLDLNAVPSLELVTQY</sequence>
<evidence type="ECO:0000256" key="4">
    <source>
        <dbReference type="ARBA" id="ARBA00022723"/>
    </source>
</evidence>
<evidence type="ECO:0000256" key="1">
    <source>
        <dbReference type="ARBA" id="ARBA00022490"/>
    </source>
</evidence>
<evidence type="ECO:0000256" key="6">
    <source>
        <dbReference type="ARBA" id="ARBA00023315"/>
    </source>
</evidence>
<keyword evidence="1 8" id="KW-0963">Cytoplasm</keyword>
<evidence type="ECO:0000313" key="11">
    <source>
        <dbReference type="Proteomes" id="UP000623172"/>
    </source>
</evidence>
<keyword evidence="4 8" id="KW-0479">Metal-binding</keyword>
<keyword evidence="2 8" id="KW-0808">Transferase</keyword>
<dbReference type="AlphaFoldDB" id="A0A926HQL2"/>
<dbReference type="InterPro" id="IPR022450">
    <property type="entry name" value="TsaD"/>
</dbReference>
<feature type="domain" description="Gcp-like" evidence="9">
    <location>
        <begin position="32"/>
        <end position="317"/>
    </location>
</feature>
<dbReference type="EMBL" id="JACRSR010000003">
    <property type="protein sequence ID" value="MBC8531860.1"/>
    <property type="molecule type" value="Genomic_DNA"/>
</dbReference>
<dbReference type="NCBIfam" id="TIGR00329">
    <property type="entry name" value="gcp_kae1"/>
    <property type="match status" value="1"/>
</dbReference>
<reference evidence="10" key="1">
    <citation type="submission" date="2020-08" db="EMBL/GenBank/DDBJ databases">
        <title>Genome public.</title>
        <authorList>
            <person name="Liu C."/>
            <person name="Sun Q."/>
        </authorList>
    </citation>
    <scope>NUCLEOTIDE SEQUENCE</scope>
    <source>
        <strain evidence="10">NSJ-53</strain>
    </source>
</reference>
<feature type="binding site" evidence="8">
    <location>
        <position position="193"/>
    </location>
    <ligand>
        <name>substrate</name>
    </ligand>
</feature>
<dbReference type="EC" id="2.3.1.234" evidence="8"/>
<name>A0A926HQL2_9FIRM</name>
<feature type="binding site" evidence="8">
    <location>
        <position position="120"/>
    </location>
    <ligand>
        <name>Fe cation</name>
        <dbReference type="ChEBI" id="CHEBI:24875"/>
    </ligand>
</feature>
<protein>
    <recommendedName>
        <fullName evidence="8">tRNA N6-adenosine threonylcarbamoyltransferase</fullName>
        <ecNumber evidence="8">2.3.1.234</ecNumber>
    </recommendedName>
    <alternativeName>
        <fullName evidence="8">N6-L-threonylcarbamoyladenine synthase</fullName>
        <shortName evidence="8">t(6)A synthase</shortName>
    </alternativeName>
    <alternativeName>
        <fullName evidence="8">t(6)A37 threonylcarbamoyladenosine biosynthesis protein TsaD</fullName>
    </alternativeName>
    <alternativeName>
        <fullName evidence="8">tRNA threonylcarbamoyladenosine biosynthesis protein TsaD</fullName>
    </alternativeName>
</protein>
<feature type="binding site" evidence="8">
    <location>
        <position position="311"/>
    </location>
    <ligand>
        <name>Fe cation</name>
        <dbReference type="ChEBI" id="CHEBI:24875"/>
    </ligand>
</feature>
<keyword evidence="5 8" id="KW-0408">Iron</keyword>
<dbReference type="InterPro" id="IPR017861">
    <property type="entry name" value="KAE1/TsaD"/>
</dbReference>
<dbReference type="PANTHER" id="PTHR11735">
    <property type="entry name" value="TRNA N6-ADENOSINE THREONYLCARBAMOYLTRANSFERASE"/>
    <property type="match status" value="1"/>
</dbReference>
<evidence type="ECO:0000313" key="10">
    <source>
        <dbReference type="EMBL" id="MBC8531860.1"/>
    </source>
</evidence>
<dbReference type="FunFam" id="3.30.420.40:FF:000040">
    <property type="entry name" value="tRNA N6-adenosine threonylcarbamoyltransferase"/>
    <property type="match status" value="1"/>
</dbReference>
<evidence type="ECO:0000256" key="3">
    <source>
        <dbReference type="ARBA" id="ARBA00022694"/>
    </source>
</evidence>
<proteinExistence type="inferred from homology"/>
<dbReference type="SUPFAM" id="SSF53067">
    <property type="entry name" value="Actin-like ATPase domain"/>
    <property type="match status" value="2"/>
</dbReference>
<evidence type="ECO:0000256" key="2">
    <source>
        <dbReference type="ARBA" id="ARBA00022679"/>
    </source>
</evidence>
<keyword evidence="3 8" id="KW-0819">tRNA processing</keyword>
<dbReference type="GO" id="GO:0005737">
    <property type="term" value="C:cytoplasm"/>
    <property type="evidence" value="ECO:0007669"/>
    <property type="project" value="UniProtKB-SubCell"/>
</dbReference>
<dbReference type="InterPro" id="IPR000905">
    <property type="entry name" value="Gcp-like_dom"/>
</dbReference>
<dbReference type="PROSITE" id="PS01016">
    <property type="entry name" value="GLYCOPROTEASE"/>
    <property type="match status" value="1"/>
</dbReference>
<feature type="binding site" evidence="8">
    <location>
        <begin position="143"/>
        <end position="147"/>
    </location>
    <ligand>
        <name>substrate</name>
    </ligand>
</feature>
<comment type="caution">
    <text evidence="10">The sequence shown here is derived from an EMBL/GenBank/DDBJ whole genome shotgun (WGS) entry which is preliminary data.</text>
</comment>
<evidence type="ECO:0000256" key="8">
    <source>
        <dbReference type="HAMAP-Rule" id="MF_01445"/>
    </source>
</evidence>
<dbReference type="InterPro" id="IPR017860">
    <property type="entry name" value="Peptidase_M22_CS"/>
</dbReference>
<dbReference type="RefSeq" id="WP_249316879.1">
    <property type="nucleotide sequence ID" value="NZ_JACRSR010000003.1"/>
</dbReference>
<dbReference type="Pfam" id="PF00814">
    <property type="entry name" value="TsaD"/>
    <property type="match status" value="1"/>
</dbReference>
<evidence type="ECO:0000259" key="9">
    <source>
        <dbReference type="Pfam" id="PF00814"/>
    </source>
</evidence>
<comment type="function">
    <text evidence="8">Required for the formation of a threonylcarbamoyl group on adenosine at position 37 (t(6)A37) in tRNAs that read codons beginning with adenine. Is involved in the transfer of the threonylcarbamoyl moiety of threonylcarbamoyl-AMP (TC-AMP) to the N6 group of A37, together with TsaE and TsaB. TsaD likely plays a direct catalytic role in this reaction.</text>
</comment>
<dbReference type="GO" id="GO:0002949">
    <property type="term" value="P:tRNA threonylcarbamoyladenosine modification"/>
    <property type="evidence" value="ECO:0007669"/>
    <property type="project" value="UniProtKB-UniRule"/>
</dbReference>
<dbReference type="GO" id="GO:0061711">
    <property type="term" value="F:tRNA N(6)-L-threonylcarbamoyladenine synthase activity"/>
    <property type="evidence" value="ECO:0007669"/>
    <property type="project" value="UniProtKB-EC"/>
</dbReference>
<dbReference type="PANTHER" id="PTHR11735:SF6">
    <property type="entry name" value="TRNA N6-ADENOSINE THREONYLCARBAMOYLTRANSFERASE, MITOCHONDRIAL"/>
    <property type="match status" value="1"/>
</dbReference>
<feature type="binding site" evidence="8">
    <location>
        <position position="176"/>
    </location>
    <ligand>
        <name>substrate</name>
    </ligand>
</feature>
<accession>A0A926HQL2</accession>
<dbReference type="FunFam" id="3.30.420.40:FF:000012">
    <property type="entry name" value="tRNA N6-adenosine threonylcarbamoyltransferase"/>
    <property type="match status" value="1"/>
</dbReference>
<comment type="similarity">
    <text evidence="8">Belongs to the KAE1 / TsaD family.</text>
</comment>
<dbReference type="CDD" id="cd24133">
    <property type="entry name" value="ASKHA_NBD_TsaD_bac"/>
    <property type="match status" value="1"/>
</dbReference>
<organism evidence="10 11">
    <name type="scientific">Gehongia tenuis</name>
    <dbReference type="NCBI Taxonomy" id="2763655"/>
    <lineage>
        <taxon>Bacteria</taxon>
        <taxon>Bacillati</taxon>
        <taxon>Bacillota</taxon>
        <taxon>Clostridia</taxon>
        <taxon>Christensenellales</taxon>
        <taxon>Christensenellaceae</taxon>
        <taxon>Gehongia</taxon>
    </lineage>
</organism>
<dbReference type="InterPro" id="IPR043129">
    <property type="entry name" value="ATPase_NBD"/>
</dbReference>
<dbReference type="Proteomes" id="UP000623172">
    <property type="component" value="Unassembled WGS sequence"/>
</dbReference>
<dbReference type="PRINTS" id="PR00789">
    <property type="entry name" value="OSIALOPTASE"/>
</dbReference>
<comment type="subcellular location">
    <subcellularLocation>
        <location evidence="8">Cytoplasm</location>
    </subcellularLocation>
</comment>
<keyword evidence="11" id="KW-1185">Reference proteome</keyword>
<dbReference type="HAMAP" id="MF_01445">
    <property type="entry name" value="TsaD"/>
    <property type="match status" value="1"/>
</dbReference>
<comment type="cofactor">
    <cofactor evidence="8">
        <name>Fe(2+)</name>
        <dbReference type="ChEBI" id="CHEBI:29033"/>
    </cofactor>
    <text evidence="8">Binds 1 Fe(2+) ion per subunit.</text>
</comment>
<keyword evidence="6 8" id="KW-0012">Acyltransferase</keyword>
<dbReference type="Gene3D" id="3.30.420.40">
    <property type="match status" value="2"/>
</dbReference>
<evidence type="ECO:0000256" key="5">
    <source>
        <dbReference type="ARBA" id="ARBA00023004"/>
    </source>
</evidence>
<evidence type="ECO:0000256" key="7">
    <source>
        <dbReference type="ARBA" id="ARBA00048117"/>
    </source>
</evidence>
<feature type="binding site" evidence="8">
    <location>
        <position position="283"/>
    </location>
    <ligand>
        <name>substrate</name>
    </ligand>
</feature>